<dbReference type="EMBL" id="QCXQ01000001">
    <property type="protein sequence ID" value="PWG01050.1"/>
    <property type="molecule type" value="Genomic_DNA"/>
</dbReference>
<dbReference type="Proteomes" id="UP000245080">
    <property type="component" value="Unassembled WGS sequence"/>
</dbReference>
<gene>
    <name evidence="1" type="ORF">DCM90_02420</name>
</gene>
<dbReference type="OrthoDB" id="2297036at2"/>
<keyword evidence="2" id="KW-1185">Reference proteome</keyword>
<reference evidence="1 2" key="1">
    <citation type="journal article" date="2018" name="Int. J. Syst. Evol. Microbiol.">
        <title>Lactobacillus bambusae sp. nov., isolated from a traditional fermented Ma-bamboo shoots of Taiwan.</title>
        <authorList>
            <person name="Wang L.-T."/>
        </authorList>
    </citation>
    <scope>NUCLEOTIDE SEQUENCE [LARGE SCALE GENOMIC DNA]</scope>
    <source>
        <strain evidence="1 2">BS-W1</strain>
    </source>
</reference>
<evidence type="ECO:0000313" key="2">
    <source>
        <dbReference type="Proteomes" id="UP000245080"/>
    </source>
</evidence>
<name>A0A2V1N6E6_9LACO</name>
<dbReference type="AlphaFoldDB" id="A0A2V1N6E6"/>
<protein>
    <submittedName>
        <fullName evidence="1">Uncharacterized protein</fullName>
    </submittedName>
</protein>
<proteinExistence type="predicted"/>
<evidence type="ECO:0000313" key="1">
    <source>
        <dbReference type="EMBL" id="PWG01050.1"/>
    </source>
</evidence>
<organism evidence="1 2">
    <name type="scientific">Levilactobacillus bambusae</name>
    <dbReference type="NCBI Taxonomy" id="2024736"/>
    <lineage>
        <taxon>Bacteria</taxon>
        <taxon>Bacillati</taxon>
        <taxon>Bacillota</taxon>
        <taxon>Bacilli</taxon>
        <taxon>Lactobacillales</taxon>
        <taxon>Lactobacillaceae</taxon>
        <taxon>Levilactobacillus</taxon>
    </lineage>
</organism>
<accession>A0A2V1N6E6</accession>
<comment type="caution">
    <text evidence="1">The sequence shown here is derived from an EMBL/GenBank/DDBJ whole genome shotgun (WGS) entry which is preliminary data.</text>
</comment>
<dbReference type="RefSeq" id="WP_109249763.1">
    <property type="nucleotide sequence ID" value="NZ_QCXQ01000001.1"/>
</dbReference>
<sequence length="112" mass="12811">MGLKNFAERSIVTAGIGLAFHLIQTRQNPIDWGKEKVNDVRVKVDQYQEFQASRRAVQHNLTKLQEAIQNAQPVITDIQTDINKFEFKIQPRVAKLNDAINRLNGQDSTTHE</sequence>